<proteinExistence type="predicted"/>
<reference evidence="2 3" key="1">
    <citation type="submission" date="2014-04" db="EMBL/GenBank/DDBJ databases">
        <authorList>
            <consortium name="DOE Joint Genome Institute"/>
            <person name="Kuo A."/>
            <person name="Kohler A."/>
            <person name="Jargeat P."/>
            <person name="Nagy L.G."/>
            <person name="Floudas D."/>
            <person name="Copeland A."/>
            <person name="Barry K.W."/>
            <person name="Cichocki N."/>
            <person name="Veneault-Fourrey C."/>
            <person name="LaButti K."/>
            <person name="Lindquist E.A."/>
            <person name="Lipzen A."/>
            <person name="Lundell T."/>
            <person name="Morin E."/>
            <person name="Murat C."/>
            <person name="Sun H."/>
            <person name="Tunlid A."/>
            <person name="Henrissat B."/>
            <person name="Grigoriev I.V."/>
            <person name="Hibbett D.S."/>
            <person name="Martin F."/>
            <person name="Nordberg H.P."/>
            <person name="Cantor M.N."/>
            <person name="Hua S.X."/>
        </authorList>
    </citation>
    <scope>NUCLEOTIDE SEQUENCE [LARGE SCALE GENOMIC DNA]</scope>
    <source>
        <strain evidence="2 3">Ve08.2h10</strain>
    </source>
</reference>
<reference evidence="3" key="2">
    <citation type="submission" date="2015-01" db="EMBL/GenBank/DDBJ databases">
        <title>Evolutionary Origins and Diversification of the Mycorrhizal Mutualists.</title>
        <authorList>
            <consortium name="DOE Joint Genome Institute"/>
            <consortium name="Mycorrhizal Genomics Consortium"/>
            <person name="Kohler A."/>
            <person name="Kuo A."/>
            <person name="Nagy L.G."/>
            <person name="Floudas D."/>
            <person name="Copeland A."/>
            <person name="Barry K.W."/>
            <person name="Cichocki N."/>
            <person name="Veneault-Fourrey C."/>
            <person name="LaButti K."/>
            <person name="Lindquist E.A."/>
            <person name="Lipzen A."/>
            <person name="Lundell T."/>
            <person name="Morin E."/>
            <person name="Murat C."/>
            <person name="Riley R."/>
            <person name="Ohm R."/>
            <person name="Sun H."/>
            <person name="Tunlid A."/>
            <person name="Henrissat B."/>
            <person name="Grigoriev I.V."/>
            <person name="Hibbett D.S."/>
            <person name="Martin F."/>
        </authorList>
    </citation>
    <scope>NUCLEOTIDE SEQUENCE [LARGE SCALE GENOMIC DNA]</scope>
    <source>
        <strain evidence="3">Ve08.2h10</strain>
    </source>
</reference>
<dbReference type="AlphaFoldDB" id="A0A0D0E5U7"/>
<gene>
    <name evidence="2" type="ORF">PAXRUDRAFT_8404</name>
</gene>
<dbReference type="HOGENOM" id="CLU_3087880_0_0_1"/>
<organism evidence="2 3">
    <name type="scientific">Paxillus rubicundulus Ve08.2h10</name>
    <dbReference type="NCBI Taxonomy" id="930991"/>
    <lineage>
        <taxon>Eukaryota</taxon>
        <taxon>Fungi</taxon>
        <taxon>Dikarya</taxon>
        <taxon>Basidiomycota</taxon>
        <taxon>Agaricomycotina</taxon>
        <taxon>Agaricomycetes</taxon>
        <taxon>Agaricomycetidae</taxon>
        <taxon>Boletales</taxon>
        <taxon>Paxilineae</taxon>
        <taxon>Paxillaceae</taxon>
        <taxon>Paxillus</taxon>
    </lineage>
</organism>
<accession>A0A0D0E5U7</accession>
<feature type="compositionally biased region" description="Low complexity" evidence="1">
    <location>
        <begin position="10"/>
        <end position="36"/>
    </location>
</feature>
<dbReference type="EMBL" id="KN824840">
    <property type="protein sequence ID" value="KIL00182.1"/>
    <property type="molecule type" value="Genomic_DNA"/>
</dbReference>
<sequence>MSFSYPLHVAAPSAAKTAPPSKGAAPAPGKAPAASPESPQKAKGGDKSSKKK</sequence>
<keyword evidence="3" id="KW-1185">Reference proteome</keyword>
<protein>
    <submittedName>
        <fullName evidence="2">Uncharacterized protein</fullName>
    </submittedName>
</protein>
<feature type="region of interest" description="Disordered" evidence="1">
    <location>
        <begin position="1"/>
        <end position="52"/>
    </location>
</feature>
<evidence type="ECO:0000313" key="2">
    <source>
        <dbReference type="EMBL" id="KIL00182.1"/>
    </source>
</evidence>
<evidence type="ECO:0000256" key="1">
    <source>
        <dbReference type="SAM" id="MobiDB-lite"/>
    </source>
</evidence>
<evidence type="ECO:0000313" key="3">
    <source>
        <dbReference type="Proteomes" id="UP000054538"/>
    </source>
</evidence>
<dbReference type="InParanoid" id="A0A0D0E5U7"/>
<name>A0A0D0E5U7_9AGAM</name>
<dbReference type="Proteomes" id="UP000054538">
    <property type="component" value="Unassembled WGS sequence"/>
</dbReference>
<feature type="compositionally biased region" description="Basic and acidic residues" evidence="1">
    <location>
        <begin position="43"/>
        <end position="52"/>
    </location>
</feature>